<dbReference type="EMBL" id="JAVREZ010000012">
    <property type="protein sequence ID" value="MDT0484441.1"/>
    <property type="molecule type" value="Genomic_DNA"/>
</dbReference>
<reference evidence="2" key="1">
    <citation type="submission" date="2023-07" db="EMBL/GenBank/DDBJ databases">
        <title>30 novel species of actinomycetes from the DSMZ collection.</title>
        <authorList>
            <person name="Nouioui I."/>
        </authorList>
    </citation>
    <scope>NUCLEOTIDE SEQUENCE [LARGE SCALE GENOMIC DNA]</scope>
    <source>
        <strain evidence="2">DSM 41640</strain>
    </source>
</reference>
<proteinExistence type="predicted"/>
<sequence length="125" mass="13927">MELQISDGIVRGVRGADAPMTGLAVQARTIANFLPLLCARSGVKIVHNSDRNYIGIRFETKAAGPVVLEMPTDGQPYRLVQEFIDPDKYGRTEVELRRFPQIYKPQGIAHITAEFLRVNGFLRAS</sequence>
<dbReference type="RefSeq" id="WP_311717302.1">
    <property type="nucleotide sequence ID" value="NZ_JAVREZ010000012.1"/>
</dbReference>
<gene>
    <name evidence="1" type="ORF">RNB18_30240</name>
</gene>
<comment type="caution">
    <text evidence="1">The sequence shown here is derived from an EMBL/GenBank/DDBJ whole genome shotgun (WGS) entry which is preliminary data.</text>
</comment>
<accession>A0ABU2VH53</accession>
<organism evidence="1 2">
    <name type="scientific">Streptomyces doebereineriae</name>
    <dbReference type="NCBI Taxonomy" id="3075528"/>
    <lineage>
        <taxon>Bacteria</taxon>
        <taxon>Bacillati</taxon>
        <taxon>Actinomycetota</taxon>
        <taxon>Actinomycetes</taxon>
        <taxon>Kitasatosporales</taxon>
        <taxon>Streptomycetaceae</taxon>
        <taxon>Streptomyces</taxon>
    </lineage>
</organism>
<evidence type="ECO:0000313" key="2">
    <source>
        <dbReference type="Proteomes" id="UP001183824"/>
    </source>
</evidence>
<name>A0ABU2VH53_9ACTN</name>
<evidence type="ECO:0000313" key="1">
    <source>
        <dbReference type="EMBL" id="MDT0484441.1"/>
    </source>
</evidence>
<dbReference type="Proteomes" id="UP001183824">
    <property type="component" value="Unassembled WGS sequence"/>
</dbReference>
<protein>
    <submittedName>
        <fullName evidence="1">Uncharacterized protein</fullName>
    </submittedName>
</protein>
<keyword evidence="2" id="KW-1185">Reference proteome</keyword>